<gene>
    <name evidence="9" type="ORF">ACFPP6_21330</name>
</gene>
<dbReference type="InterPro" id="IPR001991">
    <property type="entry name" value="Na-dicarboxylate_symporter"/>
</dbReference>
<dbReference type="InterPro" id="IPR036458">
    <property type="entry name" value="Na:dicarbo_symporter_sf"/>
</dbReference>
<organism evidence="9 10">
    <name type="scientific">Streptomyces aureoversilis</name>
    <dbReference type="NCBI Taxonomy" id="67277"/>
    <lineage>
        <taxon>Bacteria</taxon>
        <taxon>Bacillati</taxon>
        <taxon>Actinomycetota</taxon>
        <taxon>Actinomycetes</taxon>
        <taxon>Kitasatosporales</taxon>
        <taxon>Streptomycetaceae</taxon>
        <taxon>Streptomyces</taxon>
    </lineage>
</organism>
<dbReference type="PANTHER" id="PTHR42865">
    <property type="entry name" value="PROTON/GLUTAMATE-ASPARTATE SYMPORTER"/>
    <property type="match status" value="1"/>
</dbReference>
<dbReference type="RefSeq" id="WP_382044723.1">
    <property type="nucleotide sequence ID" value="NZ_JBHSKJ010000012.1"/>
</dbReference>
<feature type="compositionally biased region" description="Basic and acidic residues" evidence="7">
    <location>
        <begin position="425"/>
        <end position="434"/>
    </location>
</feature>
<keyword evidence="10" id="KW-1185">Reference proteome</keyword>
<feature type="transmembrane region" description="Helical" evidence="8">
    <location>
        <begin position="363"/>
        <end position="384"/>
    </location>
</feature>
<evidence type="ECO:0000313" key="10">
    <source>
        <dbReference type="Proteomes" id="UP001596222"/>
    </source>
</evidence>
<keyword evidence="4 8" id="KW-0812">Transmembrane</keyword>
<evidence type="ECO:0000256" key="2">
    <source>
        <dbReference type="ARBA" id="ARBA00022448"/>
    </source>
</evidence>
<feature type="transmembrane region" description="Helical" evidence="8">
    <location>
        <begin position="94"/>
        <end position="115"/>
    </location>
</feature>
<dbReference type="PRINTS" id="PR00173">
    <property type="entry name" value="EDTRNSPORT"/>
</dbReference>
<proteinExistence type="predicted"/>
<dbReference type="Gene3D" id="1.10.3860.10">
    <property type="entry name" value="Sodium:dicarboxylate symporter"/>
    <property type="match status" value="1"/>
</dbReference>
<accession>A0ABW0A3Q1</accession>
<keyword evidence="5 8" id="KW-1133">Transmembrane helix</keyword>
<feature type="transmembrane region" description="Helical" evidence="8">
    <location>
        <begin position="21"/>
        <end position="39"/>
    </location>
</feature>
<protein>
    <submittedName>
        <fullName evidence="9">Dicarboxylate/amino acid:cation symporter</fullName>
    </submittedName>
</protein>
<evidence type="ECO:0000313" key="9">
    <source>
        <dbReference type="EMBL" id="MFC5147219.1"/>
    </source>
</evidence>
<comment type="subcellular location">
    <subcellularLocation>
        <location evidence="1">Cell membrane</location>
        <topology evidence="1">Multi-pass membrane protein</topology>
    </subcellularLocation>
</comment>
<feature type="transmembrane region" description="Helical" evidence="8">
    <location>
        <begin position="198"/>
        <end position="223"/>
    </location>
</feature>
<feature type="transmembrane region" description="Helical" evidence="8">
    <location>
        <begin position="59"/>
        <end position="82"/>
    </location>
</feature>
<evidence type="ECO:0000256" key="6">
    <source>
        <dbReference type="ARBA" id="ARBA00023136"/>
    </source>
</evidence>
<evidence type="ECO:0000256" key="5">
    <source>
        <dbReference type="ARBA" id="ARBA00022989"/>
    </source>
</evidence>
<keyword evidence="2" id="KW-0813">Transport</keyword>
<name>A0ABW0A3Q1_9ACTN</name>
<feature type="transmembrane region" description="Helical" evidence="8">
    <location>
        <begin position="235"/>
        <end position="255"/>
    </location>
</feature>
<keyword evidence="6 8" id="KW-0472">Membrane</keyword>
<dbReference type="Pfam" id="PF00375">
    <property type="entry name" value="SDF"/>
    <property type="match status" value="1"/>
</dbReference>
<feature type="region of interest" description="Disordered" evidence="7">
    <location>
        <begin position="424"/>
        <end position="443"/>
    </location>
</feature>
<evidence type="ECO:0000256" key="1">
    <source>
        <dbReference type="ARBA" id="ARBA00004651"/>
    </source>
</evidence>
<comment type="caution">
    <text evidence="9">The sequence shown here is derived from an EMBL/GenBank/DDBJ whole genome shotgun (WGS) entry which is preliminary data.</text>
</comment>
<dbReference type="SUPFAM" id="SSF118215">
    <property type="entry name" value="Proton glutamate symport protein"/>
    <property type="match status" value="1"/>
</dbReference>
<evidence type="ECO:0000256" key="7">
    <source>
        <dbReference type="SAM" id="MobiDB-lite"/>
    </source>
</evidence>
<evidence type="ECO:0000256" key="8">
    <source>
        <dbReference type="SAM" id="Phobius"/>
    </source>
</evidence>
<evidence type="ECO:0000256" key="3">
    <source>
        <dbReference type="ARBA" id="ARBA00022475"/>
    </source>
</evidence>
<feature type="transmembrane region" description="Helical" evidence="8">
    <location>
        <begin position="340"/>
        <end position="357"/>
    </location>
</feature>
<evidence type="ECO:0000256" key="4">
    <source>
        <dbReference type="ARBA" id="ARBA00022692"/>
    </source>
</evidence>
<dbReference type="Proteomes" id="UP001596222">
    <property type="component" value="Unassembled WGS sequence"/>
</dbReference>
<reference evidence="10" key="1">
    <citation type="journal article" date="2019" name="Int. J. Syst. Evol. Microbiol.">
        <title>The Global Catalogue of Microorganisms (GCM) 10K type strain sequencing project: providing services to taxonomists for standard genome sequencing and annotation.</title>
        <authorList>
            <consortium name="The Broad Institute Genomics Platform"/>
            <consortium name="The Broad Institute Genome Sequencing Center for Infectious Disease"/>
            <person name="Wu L."/>
            <person name="Ma J."/>
        </authorList>
    </citation>
    <scope>NUCLEOTIDE SEQUENCE [LARGE SCALE GENOMIC DNA]</scope>
    <source>
        <strain evidence="10">CGMCC 4.1641</strain>
    </source>
</reference>
<dbReference type="PANTHER" id="PTHR42865:SF7">
    <property type="entry name" value="PROTON_GLUTAMATE-ASPARTATE SYMPORTER"/>
    <property type="match status" value="1"/>
</dbReference>
<feature type="transmembrane region" description="Helical" evidence="8">
    <location>
        <begin position="159"/>
        <end position="177"/>
    </location>
</feature>
<dbReference type="EMBL" id="JBHSKJ010000012">
    <property type="protein sequence ID" value="MFC5147219.1"/>
    <property type="molecule type" value="Genomic_DNA"/>
</dbReference>
<sequence>MSSTPPSPAASLRGRIPNVPFWAQILLGLVLGALLGWAAKSGDISWLSTTLGKIGDIFVQLLMLVIAPLVFFAILVSITNLRNVSNAARLATRTLMWFMITSLIAVVIGLGIGLLTDPGAGTGLTAADGAEPKKHGSWIDFLTGIVPTDIVTPFTELKVLQIVFMAVVVGVAILKVGEKAQPVLTLSHSVLELLQKALWWVIKLAPLGTLGLVGTAISTYGWNLLSKYATFTADIYVGCAIVMFGVYPLLLAGVAKVNPLQFFKGAWPAIQLAFVSRSSVGTMPLTQKVTERLGVPKEYASFAVPFGSTTKMDGCASIYPAIAAIFVAQVFDVPLEVKDYILIAFVSVIGSAATAGLTGATVMLTLTLSTLGLPMAGVGLLLAIDPIVDMMRTATNVAGQSVVPILVASREGILDREAYATADGSRLEDGESRVDAQPQPVAA</sequence>
<keyword evidence="3" id="KW-1003">Cell membrane</keyword>